<sequence>MSKILALIPARAGSKGVKSKNIRELAGKPLIAYTIMEAIKSNIFEDIIVSTDSEKIADIARKYGANVPFLRPKKFALDDSSTIDVIIHCFNFMRNIGKEYQEVILLQPTSPLRRAHHIKEAYQLFNSKNADFIISVCKCGHPPLWANTMDKDLKMDNFIRKEVKNMRRQDLPQFYQINGALYLAKVDKLIEEKGFLGKNSYAYIMSRENSIDIDTEIDFRFCEVIMGAVV</sequence>
<dbReference type="KEGG" id="ifn:GM661_06785"/>
<evidence type="ECO:0000313" key="2">
    <source>
        <dbReference type="Proteomes" id="UP000665020"/>
    </source>
</evidence>
<dbReference type="InterPro" id="IPR050793">
    <property type="entry name" value="CMP-NeuNAc_synthase"/>
</dbReference>
<dbReference type="Proteomes" id="UP000665020">
    <property type="component" value="Chromosome"/>
</dbReference>
<dbReference type="InterPro" id="IPR003329">
    <property type="entry name" value="Cytidylyl_trans"/>
</dbReference>
<proteinExistence type="predicted"/>
<dbReference type="EMBL" id="CP046640">
    <property type="protein sequence ID" value="QTL97711.1"/>
    <property type="molecule type" value="Genomic_DNA"/>
</dbReference>
<dbReference type="GO" id="GO:0008781">
    <property type="term" value="F:N-acylneuraminate cytidylyltransferase activity"/>
    <property type="evidence" value="ECO:0007669"/>
    <property type="project" value="TreeGrafter"/>
</dbReference>
<dbReference type="SUPFAM" id="SSF53448">
    <property type="entry name" value="Nucleotide-diphospho-sugar transferases"/>
    <property type="match status" value="1"/>
</dbReference>
<gene>
    <name evidence="1" type="ORF">GM661_06785</name>
</gene>
<dbReference type="Pfam" id="PF02348">
    <property type="entry name" value="CTP_transf_3"/>
    <property type="match status" value="1"/>
</dbReference>
<name>A0A8A7K8C5_9FIRM</name>
<keyword evidence="2" id="KW-1185">Reference proteome</keyword>
<organism evidence="1 2">
    <name type="scientific">Iocasia fonsfrigidae</name>
    <dbReference type="NCBI Taxonomy" id="2682810"/>
    <lineage>
        <taxon>Bacteria</taxon>
        <taxon>Bacillati</taxon>
        <taxon>Bacillota</taxon>
        <taxon>Clostridia</taxon>
        <taxon>Halanaerobiales</taxon>
        <taxon>Halanaerobiaceae</taxon>
        <taxon>Iocasia</taxon>
    </lineage>
</organism>
<dbReference type="Gene3D" id="3.90.550.10">
    <property type="entry name" value="Spore Coat Polysaccharide Biosynthesis Protein SpsA, Chain A"/>
    <property type="match status" value="1"/>
</dbReference>
<dbReference type="PANTHER" id="PTHR21485:SF6">
    <property type="entry name" value="N-ACYLNEURAMINATE CYTIDYLYLTRANSFERASE-RELATED"/>
    <property type="match status" value="1"/>
</dbReference>
<dbReference type="PANTHER" id="PTHR21485">
    <property type="entry name" value="HAD SUPERFAMILY MEMBERS CMAS AND KDSC"/>
    <property type="match status" value="1"/>
</dbReference>
<dbReference type="RefSeq" id="WP_230869333.1">
    <property type="nucleotide sequence ID" value="NZ_CP046640.1"/>
</dbReference>
<dbReference type="InterPro" id="IPR029044">
    <property type="entry name" value="Nucleotide-diphossugar_trans"/>
</dbReference>
<reference evidence="1" key="1">
    <citation type="submission" date="2019-12" db="EMBL/GenBank/DDBJ databases">
        <authorList>
            <person name="zhang j."/>
            <person name="sun C.M."/>
        </authorList>
    </citation>
    <scope>NUCLEOTIDE SEQUENCE</scope>
    <source>
        <strain evidence="1">NS-1</strain>
    </source>
</reference>
<dbReference type="AlphaFoldDB" id="A0A8A7K8C5"/>
<dbReference type="CDD" id="cd02513">
    <property type="entry name" value="CMP-NeuAc_Synthase"/>
    <property type="match status" value="1"/>
</dbReference>
<accession>A0A8A7K8C5</accession>
<protein>
    <submittedName>
        <fullName evidence="1">CMP-N-acetlyneuraminic acid synthetase</fullName>
    </submittedName>
</protein>
<evidence type="ECO:0000313" key="1">
    <source>
        <dbReference type="EMBL" id="QTL97711.1"/>
    </source>
</evidence>